<feature type="transmembrane region" description="Helical" evidence="2">
    <location>
        <begin position="195"/>
        <end position="215"/>
    </location>
</feature>
<keyword evidence="2" id="KW-0472">Membrane</keyword>
<keyword evidence="4" id="KW-1185">Reference proteome</keyword>
<feature type="region of interest" description="Disordered" evidence="1">
    <location>
        <begin position="1"/>
        <end position="35"/>
    </location>
</feature>
<accession>A0A8T0JDP1</accession>
<feature type="compositionally biased region" description="Polar residues" evidence="1">
    <location>
        <begin position="1"/>
        <end position="16"/>
    </location>
</feature>
<evidence type="ECO:0000256" key="2">
    <source>
        <dbReference type="SAM" id="Phobius"/>
    </source>
</evidence>
<feature type="transmembrane region" description="Helical" evidence="2">
    <location>
        <begin position="168"/>
        <end position="189"/>
    </location>
</feature>
<feature type="transmembrane region" description="Helical" evidence="2">
    <location>
        <begin position="125"/>
        <end position="148"/>
    </location>
</feature>
<comment type="caution">
    <text evidence="3">The sequence shown here is derived from an EMBL/GenBank/DDBJ whole genome shotgun (WGS) entry which is preliminary data.</text>
</comment>
<dbReference type="OrthoDB" id="1995435at2759"/>
<keyword evidence="2" id="KW-0812">Transmembrane</keyword>
<protein>
    <submittedName>
        <fullName evidence="3">Uncharacterized protein</fullName>
    </submittedName>
</protein>
<feature type="transmembrane region" description="Helical" evidence="2">
    <location>
        <begin position="85"/>
        <end position="105"/>
    </location>
</feature>
<sequence>MSQTNASTGAGPSHNTHVPRKYKKREKTDFSTDEQNHLTALKDNPLLRKLRISRFFEEPIQQLENWLHFFDSTDHTYGGELQQGLVYLWSSIIVVETLLAAIAIQPFTNPPAGLEGGKRAWYGMLWMWALLADFLGLGTTTLFLGYLFTGPGKLNWVWACKIGALRGIPAILVLWATIMSLAAIAFTSFILYGKLVGIVCVVVEALIVFAGTYCATSLNKAWTRVFHSEL</sequence>
<evidence type="ECO:0000313" key="4">
    <source>
        <dbReference type="Proteomes" id="UP000822688"/>
    </source>
</evidence>
<keyword evidence="2" id="KW-1133">Transmembrane helix</keyword>
<evidence type="ECO:0000313" key="3">
    <source>
        <dbReference type="EMBL" id="KAG0593496.1"/>
    </source>
</evidence>
<dbReference type="EMBL" id="CM026421">
    <property type="protein sequence ID" value="KAG0593496.1"/>
    <property type="molecule type" value="Genomic_DNA"/>
</dbReference>
<proteinExistence type="predicted"/>
<dbReference type="Proteomes" id="UP000822688">
    <property type="component" value="Chromosome 1"/>
</dbReference>
<name>A0A8T0JDP1_CERPU</name>
<feature type="compositionally biased region" description="Basic and acidic residues" evidence="1">
    <location>
        <begin position="26"/>
        <end position="35"/>
    </location>
</feature>
<evidence type="ECO:0000256" key="1">
    <source>
        <dbReference type="SAM" id="MobiDB-lite"/>
    </source>
</evidence>
<reference evidence="3" key="1">
    <citation type="submission" date="2020-06" db="EMBL/GenBank/DDBJ databases">
        <title>WGS assembly of Ceratodon purpureus strain R40.</title>
        <authorList>
            <person name="Carey S.B."/>
            <person name="Jenkins J."/>
            <person name="Shu S."/>
            <person name="Lovell J.T."/>
            <person name="Sreedasyam A."/>
            <person name="Maumus F."/>
            <person name="Tiley G.P."/>
            <person name="Fernandez-Pozo N."/>
            <person name="Barry K."/>
            <person name="Chen C."/>
            <person name="Wang M."/>
            <person name="Lipzen A."/>
            <person name="Daum C."/>
            <person name="Saski C.A."/>
            <person name="Payton A.C."/>
            <person name="Mcbreen J.C."/>
            <person name="Conrad R.E."/>
            <person name="Kollar L.M."/>
            <person name="Olsson S."/>
            <person name="Huttunen S."/>
            <person name="Landis J.B."/>
            <person name="Wickett N.J."/>
            <person name="Johnson M.G."/>
            <person name="Rensing S.A."/>
            <person name="Grimwood J."/>
            <person name="Schmutz J."/>
            <person name="Mcdaniel S.F."/>
        </authorList>
    </citation>
    <scope>NUCLEOTIDE SEQUENCE</scope>
    <source>
        <strain evidence="3">R40</strain>
    </source>
</reference>
<gene>
    <name evidence="3" type="ORF">KC19_1G334600</name>
</gene>
<organism evidence="3 4">
    <name type="scientific">Ceratodon purpureus</name>
    <name type="common">Fire moss</name>
    <name type="synonym">Dicranum purpureum</name>
    <dbReference type="NCBI Taxonomy" id="3225"/>
    <lineage>
        <taxon>Eukaryota</taxon>
        <taxon>Viridiplantae</taxon>
        <taxon>Streptophyta</taxon>
        <taxon>Embryophyta</taxon>
        <taxon>Bryophyta</taxon>
        <taxon>Bryophytina</taxon>
        <taxon>Bryopsida</taxon>
        <taxon>Dicranidae</taxon>
        <taxon>Pseudoditrichales</taxon>
        <taxon>Ditrichaceae</taxon>
        <taxon>Ceratodon</taxon>
    </lineage>
</organism>
<dbReference type="AlphaFoldDB" id="A0A8T0JDP1"/>